<organism evidence="1 2">
    <name type="scientific">Perkinsus olseni</name>
    <name type="common">Perkinsus atlanticus</name>
    <dbReference type="NCBI Taxonomy" id="32597"/>
    <lineage>
        <taxon>Eukaryota</taxon>
        <taxon>Sar</taxon>
        <taxon>Alveolata</taxon>
        <taxon>Perkinsozoa</taxon>
        <taxon>Perkinsea</taxon>
        <taxon>Perkinsida</taxon>
        <taxon>Perkinsidae</taxon>
        <taxon>Perkinsus</taxon>
    </lineage>
</organism>
<name>A0A7J6U534_PEROL</name>
<sequence>MKFRGKLTAAGQSALSQVIGHLAKTRGGSSNDRRFTVVNLKISPIEFTLGCSAMDDGSPETWAHLAVECIFDIVECQSLREGNYIDLVASLENLLAASKGLSSSTSTEIRLRNKSGLAVLAFTYTIPQAYDPSVGGQAFVKAFHDVPVTLSQRNPIAVPQLQEADLQFNFEDLEGCRRSIDTLKRAMGNKLDKCKLRVSPSVVGEDGETVKVSVSASVSITASLPSPGRGCSF</sequence>
<dbReference type="Proteomes" id="UP000574390">
    <property type="component" value="Unassembled WGS sequence"/>
</dbReference>
<dbReference type="GO" id="GO:0030896">
    <property type="term" value="C:checkpoint clamp complex"/>
    <property type="evidence" value="ECO:0007669"/>
    <property type="project" value="InterPro"/>
</dbReference>
<dbReference type="Pfam" id="PF04005">
    <property type="entry name" value="Hus1"/>
    <property type="match status" value="1"/>
</dbReference>
<dbReference type="GO" id="GO:0000077">
    <property type="term" value="P:DNA damage checkpoint signaling"/>
    <property type="evidence" value="ECO:0007669"/>
    <property type="project" value="InterPro"/>
</dbReference>
<feature type="non-terminal residue" evidence="1">
    <location>
        <position position="1"/>
    </location>
</feature>
<dbReference type="AlphaFoldDB" id="A0A7J6U534"/>
<reference evidence="1 2" key="1">
    <citation type="submission" date="2020-04" db="EMBL/GenBank/DDBJ databases">
        <title>Perkinsus olseni comparative genomics.</title>
        <authorList>
            <person name="Bogema D.R."/>
        </authorList>
    </citation>
    <scope>NUCLEOTIDE SEQUENCE [LARGE SCALE GENOMIC DNA]</scope>
    <source>
        <strain evidence="1">ATCC PRA-205</strain>
    </source>
</reference>
<evidence type="ECO:0000313" key="2">
    <source>
        <dbReference type="Proteomes" id="UP000574390"/>
    </source>
</evidence>
<protein>
    <submittedName>
        <fullName evidence="1">Uncharacterized protein</fullName>
    </submittedName>
</protein>
<gene>
    <name evidence="1" type="ORF">FOZ62_026080</name>
</gene>
<dbReference type="InterPro" id="IPR007150">
    <property type="entry name" value="HUS1/Mec3"/>
</dbReference>
<accession>A0A7J6U534</accession>
<evidence type="ECO:0000313" key="1">
    <source>
        <dbReference type="EMBL" id="KAF4751801.1"/>
    </source>
</evidence>
<comment type="caution">
    <text evidence="1">The sequence shown here is derived from an EMBL/GenBank/DDBJ whole genome shotgun (WGS) entry which is preliminary data.</text>
</comment>
<proteinExistence type="predicted"/>
<dbReference type="Gene3D" id="3.70.10.10">
    <property type="match status" value="1"/>
</dbReference>
<dbReference type="EMBL" id="JABANM010002904">
    <property type="protein sequence ID" value="KAF4751801.1"/>
    <property type="molecule type" value="Genomic_DNA"/>
</dbReference>